<evidence type="ECO:0000313" key="3">
    <source>
        <dbReference type="EMBL" id="MBS3057926.1"/>
    </source>
</evidence>
<reference evidence="4 5" key="1">
    <citation type="journal article" date="2020" name="bioRxiv">
        <title>A rank-normalized archaeal taxonomy based on genome phylogeny resolves widespread incomplete and uneven classifications.</title>
        <authorList>
            <person name="Rinke C."/>
            <person name="Chuvochina M."/>
            <person name="Mussig A.J."/>
            <person name="Chaumeil P.-A."/>
            <person name="Waite D.W."/>
            <person name="Whitman W.B."/>
            <person name="Parks D.H."/>
            <person name="Hugenholtz P."/>
        </authorList>
    </citation>
    <scope>NUCLEOTIDE SEQUENCE [LARGE SCALE GENOMIC DNA]</scope>
</reference>
<reference evidence="3" key="2">
    <citation type="submission" date="2021-03" db="EMBL/GenBank/DDBJ databases">
        <authorList>
            <person name="Jaffe A."/>
        </authorList>
    </citation>
    <scope>NUCLEOTIDE SEQUENCE</scope>
    <source>
        <strain evidence="3">RIFCSPLOWO2_01_FULL_43_13</strain>
    </source>
</reference>
<name>A0A7J4JTJ2_9ARCH</name>
<dbReference type="EMBL" id="DUFJ01000050">
    <property type="protein sequence ID" value="HIH32987.1"/>
    <property type="molecule type" value="Genomic_DNA"/>
</dbReference>
<protein>
    <submittedName>
        <fullName evidence="1">Uncharacterized protein</fullName>
    </submittedName>
</protein>
<gene>
    <name evidence="1" type="ORF">HA222_00410</name>
    <name evidence="2" type="ORF">HA227_01915</name>
    <name evidence="3" type="ORF">J4478_00820</name>
</gene>
<dbReference type="InterPro" id="IPR008930">
    <property type="entry name" value="Terpenoid_cyclase/PrenylTrfase"/>
</dbReference>
<evidence type="ECO:0000313" key="2">
    <source>
        <dbReference type="EMBL" id="HIH32987.1"/>
    </source>
</evidence>
<dbReference type="SUPFAM" id="SSF48239">
    <property type="entry name" value="Terpenoid cyclases/Protein prenyltransferases"/>
    <property type="match status" value="1"/>
</dbReference>
<dbReference type="Proteomes" id="UP000527315">
    <property type="component" value="Unassembled WGS sequence"/>
</dbReference>
<evidence type="ECO:0000313" key="5">
    <source>
        <dbReference type="Proteomes" id="UP000590964"/>
    </source>
</evidence>
<evidence type="ECO:0000313" key="1">
    <source>
        <dbReference type="EMBL" id="HIH21111.1"/>
    </source>
</evidence>
<dbReference type="EMBL" id="JAGVWB010000005">
    <property type="protein sequence ID" value="MBS3057926.1"/>
    <property type="molecule type" value="Genomic_DNA"/>
</dbReference>
<comment type="caution">
    <text evidence="1">The sequence shown here is derived from an EMBL/GenBank/DDBJ whole genome shotgun (WGS) entry which is preliminary data.</text>
</comment>
<evidence type="ECO:0000313" key="4">
    <source>
        <dbReference type="Proteomes" id="UP000527315"/>
    </source>
</evidence>
<proteinExistence type="predicted"/>
<dbReference type="Proteomes" id="UP000590964">
    <property type="component" value="Unassembled WGS sequence"/>
</dbReference>
<accession>A0A7J4JTJ2</accession>
<dbReference type="EMBL" id="DUFW01000004">
    <property type="protein sequence ID" value="HIH21111.1"/>
    <property type="molecule type" value="Genomic_DNA"/>
</dbReference>
<dbReference type="AlphaFoldDB" id="A0A7J4JTJ2"/>
<reference evidence="3" key="3">
    <citation type="submission" date="2021-05" db="EMBL/GenBank/DDBJ databases">
        <title>Protein family content uncovers lineage relationships and bacterial pathway maintenance mechanisms in DPANN archaea.</title>
        <authorList>
            <person name="Castelle C.J."/>
            <person name="Meheust R."/>
            <person name="Jaffe A.L."/>
            <person name="Seitz K."/>
            <person name="Gong X."/>
            <person name="Baker B.J."/>
            <person name="Banfield J.F."/>
        </authorList>
    </citation>
    <scope>NUCLEOTIDE SEQUENCE</scope>
    <source>
        <strain evidence="3">RIFCSPLOWO2_01_FULL_43_13</strain>
    </source>
</reference>
<dbReference type="Proteomes" id="UP000680185">
    <property type="component" value="Unassembled WGS sequence"/>
</dbReference>
<organism evidence="1 5">
    <name type="scientific">Candidatus Iainarchaeum sp</name>
    <dbReference type="NCBI Taxonomy" id="3101447"/>
    <lineage>
        <taxon>Archaea</taxon>
        <taxon>Candidatus Iainarchaeota</taxon>
        <taxon>Candidatus Iainarchaeia</taxon>
        <taxon>Candidatus Iainarchaeales</taxon>
        <taxon>Candidatus Iainarchaeaceae</taxon>
        <taxon>Candidatus Iainarchaeum</taxon>
    </lineage>
</organism>
<sequence length="465" mass="52969">MRQKDSLLQSLSNLDAWLDSWKDKNSGIHGFVVHHHLDALEFIQPDSWTQSAAVLAHLKIFEKGSEKKFLQKAVKEAGYLAKNYDWKNHYFQNSNFEQKSKNAEIKASLIHNAYPAIALLKTALALEKGKQAARFHKAAKDCCENYIIAKCWNERKKAFTRGIAEKNPEFVLNMAANAVSALLLLDKIEEKDENLEKYCKPCIMQILRLQKNDGAFPYSDRSRLEISLYQSLTMQGLLEYYNKTKDKRVEKALEKAKAWLEKMLDTETMLFYHRMEKGRAFKYPEFFAGSLVIAQQVKEVEGITQGLRHSGIIAREIAKSQYSTGAFPSFHGFSDVFMPLFYPAEPGVKKWRDVIPVPGWNALALNALANFIPENSKIPKAKIKFPGVYKSAEYTVIEGKKEVVFKGKNGKIAAKWRKSADYCEFCTVPLRTGSGERKKHAIEALKRKSIGERAVSKIISAFLQH</sequence>